<organism evidence="2 3">
    <name type="scientific">Malassezia japonica</name>
    <dbReference type="NCBI Taxonomy" id="223818"/>
    <lineage>
        <taxon>Eukaryota</taxon>
        <taxon>Fungi</taxon>
        <taxon>Dikarya</taxon>
        <taxon>Basidiomycota</taxon>
        <taxon>Ustilaginomycotina</taxon>
        <taxon>Malasseziomycetes</taxon>
        <taxon>Malasseziales</taxon>
        <taxon>Malasseziaceae</taxon>
        <taxon>Malassezia</taxon>
    </lineage>
</organism>
<dbReference type="PANTHER" id="PTHR39470">
    <property type="entry name" value="CHROMOSOME 10, WHOLE GENOME SHOTGUN SEQUENCE"/>
    <property type="match status" value="1"/>
</dbReference>
<accession>A0AAF0F981</accession>
<keyword evidence="1" id="KW-1133">Transmembrane helix</keyword>
<evidence type="ECO:0000256" key="1">
    <source>
        <dbReference type="SAM" id="Phobius"/>
    </source>
</evidence>
<feature type="transmembrane region" description="Helical" evidence="1">
    <location>
        <begin position="184"/>
        <end position="201"/>
    </location>
</feature>
<feature type="transmembrane region" description="Helical" evidence="1">
    <location>
        <begin position="7"/>
        <end position="25"/>
    </location>
</feature>
<dbReference type="PANTHER" id="PTHR39470:SF1">
    <property type="entry name" value="CHORISMATE SYNTHASE PROTEIN"/>
    <property type="match status" value="1"/>
</dbReference>
<keyword evidence="1" id="KW-0812">Transmembrane</keyword>
<keyword evidence="1" id="KW-0472">Membrane</keyword>
<dbReference type="EMBL" id="CP119964">
    <property type="protein sequence ID" value="WFD40627.1"/>
    <property type="molecule type" value="Genomic_DNA"/>
</dbReference>
<dbReference type="RefSeq" id="XP_060123524.1">
    <property type="nucleotide sequence ID" value="XM_060267541.1"/>
</dbReference>
<protein>
    <submittedName>
        <fullName evidence="2">Uncharacterized protein</fullName>
    </submittedName>
</protein>
<sequence length="434" mass="47916">MHATSAFETFVLAPLVVLGVVYNVVQLVPSVYLPPSLGLGYASDLFLLWQQRTTVSMQALREAFLPHGALGRMPLVQQWRERFGEEGIERLLWRLSSVDGRKLYLVLGASPVLACSFCSSRGDYELYAILTLLGPYLATAVLLALLTIPPKGTLPRAFQWLVGGENAPPTSVTAHYSREASRTSAMSVLVAAFAAEVFLILRADMLGAVHGRWEHWHANAHLARHTLFLVLILLVYPAVVVIRALRGLSVTAAHFDAVLEQAAHQTAKTSGKEATCYAGGHIISFGSFGNGYNGVGGISFVDQFFLGYYSGFEGLVYHALFLFSLANRKFNFIFDRGMSSLGTVITVVFLGLVMIMVVVTMSSLMFFKSIFLIICFVVPRIYGAIFFTVFCILPDLVFSVMMAIPSVVNAFDMTQYETPEEVQHREPLQMEEQK</sequence>
<feature type="transmembrane region" description="Helical" evidence="1">
    <location>
        <begin position="338"/>
        <end position="364"/>
    </location>
</feature>
<keyword evidence="3" id="KW-1185">Reference proteome</keyword>
<feature type="transmembrane region" description="Helical" evidence="1">
    <location>
        <begin position="306"/>
        <end position="326"/>
    </location>
</feature>
<name>A0AAF0F981_9BASI</name>
<dbReference type="GeneID" id="85227266"/>
<feature type="transmembrane region" description="Helical" evidence="1">
    <location>
        <begin position="222"/>
        <end position="245"/>
    </location>
</feature>
<feature type="transmembrane region" description="Helical" evidence="1">
    <location>
        <begin position="370"/>
        <end position="393"/>
    </location>
</feature>
<proteinExistence type="predicted"/>
<evidence type="ECO:0000313" key="3">
    <source>
        <dbReference type="Proteomes" id="UP001217754"/>
    </source>
</evidence>
<feature type="transmembrane region" description="Helical" evidence="1">
    <location>
        <begin position="126"/>
        <end position="148"/>
    </location>
</feature>
<dbReference type="AlphaFoldDB" id="A0AAF0F981"/>
<gene>
    <name evidence="2" type="ORF">MJAP1_003615</name>
</gene>
<reference evidence="2" key="1">
    <citation type="submission" date="2023-03" db="EMBL/GenBank/DDBJ databases">
        <title>Mating type loci evolution in Malassezia.</title>
        <authorList>
            <person name="Coelho M.A."/>
        </authorList>
    </citation>
    <scope>NUCLEOTIDE SEQUENCE</scope>
    <source>
        <strain evidence="2">CBS 9431</strain>
    </source>
</reference>
<evidence type="ECO:0000313" key="2">
    <source>
        <dbReference type="EMBL" id="WFD40627.1"/>
    </source>
</evidence>
<dbReference type="Proteomes" id="UP001217754">
    <property type="component" value="Chromosome 7"/>
</dbReference>